<gene>
    <name evidence="9" type="primary">Adgre1</name>
    <name evidence="9" type="ORF">PELURI_R15653</name>
</gene>
<reference evidence="9 10" key="1">
    <citation type="submission" date="2019-09" db="EMBL/GenBank/DDBJ databases">
        <title>Bird 10,000 Genomes (B10K) Project - Family phase.</title>
        <authorList>
            <person name="Zhang G."/>
        </authorList>
    </citation>
    <scope>NUCLEOTIDE SEQUENCE [LARGE SCALE GENOMIC DNA]</scope>
    <source>
        <strain evidence="9">B10K-DU-012-45</strain>
    </source>
</reference>
<sequence>VTFNVTFNVTLRHRTALRAGEEPRCMSWQTTGTKGCWTPAGCTRVGGDALRSICACTHFSTFAILTAIRPITESFALMVVTYVGMSVSLVCLFIAIITFLLCRSLWSVSVTLHLQLSICLFA</sequence>
<feature type="domain" description="GAIN-B" evidence="8">
    <location>
        <begin position="1"/>
        <end position="72"/>
    </location>
</feature>
<protein>
    <submittedName>
        <fullName evidence="9">AGRE1 protein</fullName>
    </submittedName>
</protein>
<comment type="subcellular location">
    <subcellularLocation>
        <location evidence="1">Membrane</location>
        <topology evidence="1">Multi-pass membrane protein</topology>
    </subcellularLocation>
</comment>
<keyword evidence="2 7" id="KW-0812">Transmembrane</keyword>
<evidence type="ECO:0000256" key="5">
    <source>
        <dbReference type="ARBA" id="ARBA00023157"/>
    </source>
</evidence>
<dbReference type="Gene3D" id="1.20.1070.10">
    <property type="entry name" value="Rhodopsin 7-helix transmembrane proteins"/>
    <property type="match status" value="1"/>
</dbReference>
<feature type="non-terminal residue" evidence="9">
    <location>
        <position position="1"/>
    </location>
</feature>
<dbReference type="AlphaFoldDB" id="A0A7L3BXY6"/>
<evidence type="ECO:0000256" key="4">
    <source>
        <dbReference type="ARBA" id="ARBA00023136"/>
    </source>
</evidence>
<dbReference type="Gene3D" id="2.60.220.50">
    <property type="match status" value="1"/>
</dbReference>
<dbReference type="GO" id="GO:0004930">
    <property type="term" value="F:G protein-coupled receptor activity"/>
    <property type="evidence" value="ECO:0007669"/>
    <property type="project" value="InterPro"/>
</dbReference>
<dbReference type="GO" id="GO:0005886">
    <property type="term" value="C:plasma membrane"/>
    <property type="evidence" value="ECO:0007669"/>
    <property type="project" value="TreeGrafter"/>
</dbReference>
<dbReference type="SMART" id="SM00303">
    <property type="entry name" value="GPS"/>
    <property type="match status" value="1"/>
</dbReference>
<evidence type="ECO:0000256" key="7">
    <source>
        <dbReference type="SAM" id="Phobius"/>
    </source>
</evidence>
<comment type="caution">
    <text evidence="9">The sequence shown here is derived from an EMBL/GenBank/DDBJ whole genome shotgun (WGS) entry which is preliminary data.</text>
</comment>
<evidence type="ECO:0000256" key="1">
    <source>
        <dbReference type="ARBA" id="ARBA00004141"/>
    </source>
</evidence>
<evidence type="ECO:0000313" key="9">
    <source>
        <dbReference type="EMBL" id="NXT37392.1"/>
    </source>
</evidence>
<dbReference type="InterPro" id="IPR001740">
    <property type="entry name" value="GPCR_2_EMR1-like_rcpt"/>
</dbReference>
<proteinExistence type="predicted"/>
<dbReference type="PANTHER" id="PTHR12011:SF433">
    <property type="entry name" value="ADHESION G PROTEIN-COUPLED RECEPTOR E1-LIKE-RELATED"/>
    <property type="match status" value="1"/>
</dbReference>
<dbReference type="PRINTS" id="PR01128">
    <property type="entry name" value="EMR1HORMONER"/>
</dbReference>
<organism evidence="9 10">
    <name type="scientific">Pelecanoides urinatrix</name>
    <name type="common">Common diving petrel</name>
    <name type="synonym">Procellaria urinatrix</name>
    <dbReference type="NCBI Taxonomy" id="37079"/>
    <lineage>
        <taxon>Eukaryota</taxon>
        <taxon>Metazoa</taxon>
        <taxon>Chordata</taxon>
        <taxon>Craniata</taxon>
        <taxon>Vertebrata</taxon>
        <taxon>Euteleostomi</taxon>
        <taxon>Archelosauria</taxon>
        <taxon>Archosauria</taxon>
        <taxon>Dinosauria</taxon>
        <taxon>Saurischia</taxon>
        <taxon>Theropoda</taxon>
        <taxon>Coelurosauria</taxon>
        <taxon>Aves</taxon>
        <taxon>Neognathae</taxon>
        <taxon>Neoaves</taxon>
        <taxon>Aequornithes</taxon>
        <taxon>Procellariiformes</taxon>
        <taxon>Procellariidae</taxon>
        <taxon>Pelecanoides</taxon>
    </lineage>
</organism>
<dbReference type="EMBL" id="VZTQ01007336">
    <property type="protein sequence ID" value="NXT37392.1"/>
    <property type="molecule type" value="Genomic_DNA"/>
</dbReference>
<dbReference type="Proteomes" id="UP000555367">
    <property type="component" value="Unassembled WGS sequence"/>
</dbReference>
<dbReference type="InterPro" id="IPR046338">
    <property type="entry name" value="GAIN_dom_sf"/>
</dbReference>
<feature type="non-terminal residue" evidence="9">
    <location>
        <position position="122"/>
    </location>
</feature>
<dbReference type="PROSITE" id="PS50221">
    <property type="entry name" value="GAIN_B"/>
    <property type="match status" value="1"/>
</dbReference>
<keyword evidence="3 7" id="KW-1133">Transmembrane helix</keyword>
<dbReference type="PANTHER" id="PTHR12011">
    <property type="entry name" value="ADHESION G-PROTEIN COUPLED RECEPTOR"/>
    <property type="match status" value="1"/>
</dbReference>
<dbReference type="InterPro" id="IPR057244">
    <property type="entry name" value="GAIN_B"/>
</dbReference>
<keyword evidence="5" id="KW-1015">Disulfide bond</keyword>
<dbReference type="InterPro" id="IPR000832">
    <property type="entry name" value="GPCR_2_secretin-like"/>
</dbReference>
<evidence type="ECO:0000259" key="8">
    <source>
        <dbReference type="PROSITE" id="PS50221"/>
    </source>
</evidence>
<evidence type="ECO:0000256" key="3">
    <source>
        <dbReference type="ARBA" id="ARBA00022989"/>
    </source>
</evidence>
<evidence type="ECO:0000256" key="2">
    <source>
        <dbReference type="ARBA" id="ARBA00022692"/>
    </source>
</evidence>
<keyword evidence="10" id="KW-1185">Reference proteome</keyword>
<dbReference type="InterPro" id="IPR000203">
    <property type="entry name" value="GPS"/>
</dbReference>
<feature type="transmembrane region" description="Helical" evidence="7">
    <location>
        <begin position="75"/>
        <end position="102"/>
    </location>
</feature>
<accession>A0A7L3BXY6</accession>
<evidence type="ECO:0000256" key="6">
    <source>
        <dbReference type="ARBA" id="ARBA00023180"/>
    </source>
</evidence>
<name>A0A7L3BXY6_PELUR</name>
<evidence type="ECO:0000313" key="10">
    <source>
        <dbReference type="Proteomes" id="UP000555367"/>
    </source>
</evidence>
<keyword evidence="6" id="KW-0325">Glycoprotein</keyword>
<dbReference type="GO" id="GO:0007189">
    <property type="term" value="P:adenylate cyclase-activating G protein-coupled receptor signaling pathway"/>
    <property type="evidence" value="ECO:0007669"/>
    <property type="project" value="TreeGrafter"/>
</dbReference>
<keyword evidence="4 7" id="KW-0472">Membrane</keyword>
<dbReference type="Pfam" id="PF00002">
    <property type="entry name" value="7tm_2"/>
    <property type="match status" value="1"/>
</dbReference>
<dbReference type="Pfam" id="PF01825">
    <property type="entry name" value="GPS"/>
    <property type="match status" value="1"/>
</dbReference>
<dbReference type="OrthoDB" id="1100386at2759"/>